<keyword evidence="3" id="KW-1185">Reference proteome</keyword>
<accession>A0A1A8YXT9</accession>
<name>A0A1A8YXT9_PLAOA</name>
<feature type="region of interest" description="Disordered" evidence="1">
    <location>
        <begin position="38"/>
        <end position="76"/>
    </location>
</feature>
<evidence type="ECO:0000313" key="3">
    <source>
        <dbReference type="Proteomes" id="UP000078555"/>
    </source>
</evidence>
<feature type="compositionally biased region" description="Polar residues" evidence="1">
    <location>
        <begin position="38"/>
        <end position="53"/>
    </location>
</feature>
<organism evidence="2 3">
    <name type="scientific">Plasmodium ovale wallikeri</name>
    <dbReference type="NCBI Taxonomy" id="864142"/>
    <lineage>
        <taxon>Eukaryota</taxon>
        <taxon>Sar</taxon>
        <taxon>Alveolata</taxon>
        <taxon>Apicomplexa</taxon>
        <taxon>Aconoidasida</taxon>
        <taxon>Haemosporida</taxon>
        <taxon>Plasmodiidae</taxon>
        <taxon>Plasmodium</taxon>
        <taxon>Plasmodium (Plasmodium)</taxon>
    </lineage>
</organism>
<sequence>MKLFIASFAQFKKKNKANGKTPFFQIFTSNETAISTAPFNMGSHNGVRTSETLRSPKKRRRETCEMLEEVPPSPPP</sequence>
<dbReference type="EMBL" id="FLRD01000095">
    <property type="protein sequence ID" value="SBT36395.1"/>
    <property type="molecule type" value="Genomic_DNA"/>
</dbReference>
<protein>
    <submittedName>
        <fullName evidence="2">Uncharacterized protein</fullName>
    </submittedName>
</protein>
<dbReference type="AlphaFoldDB" id="A0A1A8YXT9"/>
<gene>
    <name evidence="2" type="ORF">POVWA1_032280</name>
</gene>
<reference evidence="3" key="1">
    <citation type="submission" date="2016-05" db="EMBL/GenBank/DDBJ databases">
        <authorList>
            <person name="Naeem Raeece"/>
        </authorList>
    </citation>
    <scope>NUCLEOTIDE SEQUENCE [LARGE SCALE GENOMIC DNA]</scope>
</reference>
<proteinExistence type="predicted"/>
<evidence type="ECO:0000256" key="1">
    <source>
        <dbReference type="SAM" id="MobiDB-lite"/>
    </source>
</evidence>
<evidence type="ECO:0000313" key="2">
    <source>
        <dbReference type="EMBL" id="SBT36395.1"/>
    </source>
</evidence>
<dbReference type="Proteomes" id="UP000078555">
    <property type="component" value="Unassembled WGS sequence"/>
</dbReference>